<protein>
    <recommendedName>
        <fullName evidence="13">Protein-serine/threonine kinase</fullName>
        <ecNumber evidence="13">2.7.11.-</ecNumber>
    </recommendedName>
</protein>
<evidence type="ECO:0000259" key="15">
    <source>
        <dbReference type="PROSITE" id="PS50102"/>
    </source>
</evidence>
<dbReference type="RefSeq" id="XP_049178558.1">
    <property type="nucleotide sequence ID" value="XM_049325930.1"/>
</dbReference>
<keyword evidence="9 13" id="KW-0067">ATP-binding</keyword>
<dbReference type="Gene3D" id="3.30.565.10">
    <property type="entry name" value="Histidine kinase-like ATPase, C-terminal domain"/>
    <property type="match status" value="1"/>
</dbReference>
<dbReference type="Gene3D" id="1.20.140.20">
    <property type="entry name" value="Alpha-ketoacid/pyruvate dehydrogenase kinase, N-terminal domain"/>
    <property type="match status" value="1"/>
</dbReference>
<gene>
    <name evidence="17" type="ORF">KGF56_004485</name>
</gene>
<evidence type="ECO:0000256" key="8">
    <source>
        <dbReference type="ARBA" id="ARBA00022833"/>
    </source>
</evidence>
<dbReference type="GO" id="GO:0010906">
    <property type="term" value="P:regulation of glucose metabolic process"/>
    <property type="evidence" value="ECO:0007669"/>
    <property type="project" value="TreeGrafter"/>
</dbReference>
<dbReference type="Gene3D" id="4.10.1060.10">
    <property type="entry name" value="Zinc finger, RanBP2-type"/>
    <property type="match status" value="1"/>
</dbReference>
<dbReference type="GO" id="GO:0008270">
    <property type="term" value="F:zinc ion binding"/>
    <property type="evidence" value="ECO:0007669"/>
    <property type="project" value="UniProtKB-KW"/>
</dbReference>
<dbReference type="Pfam" id="PF00641">
    <property type="entry name" value="Zn_ribbon_RanBP"/>
    <property type="match status" value="1"/>
</dbReference>
<dbReference type="GO" id="GO:0003723">
    <property type="term" value="F:RNA binding"/>
    <property type="evidence" value="ECO:0007669"/>
    <property type="project" value="UniProtKB-UniRule"/>
</dbReference>
<dbReference type="SUPFAM" id="SSF54928">
    <property type="entry name" value="RNA-binding domain, RBD"/>
    <property type="match status" value="1"/>
</dbReference>
<keyword evidence="5 13" id="KW-0547">Nucleotide-binding</keyword>
<organism evidence="17 18">
    <name type="scientific">Candida oxycetoniae</name>
    <dbReference type="NCBI Taxonomy" id="497107"/>
    <lineage>
        <taxon>Eukaryota</taxon>
        <taxon>Fungi</taxon>
        <taxon>Dikarya</taxon>
        <taxon>Ascomycota</taxon>
        <taxon>Saccharomycotina</taxon>
        <taxon>Pichiomycetes</taxon>
        <taxon>Debaryomycetaceae</taxon>
        <taxon>Candida/Lodderomyces clade</taxon>
        <taxon>Candida</taxon>
    </lineage>
</organism>
<dbReference type="InterPro" id="IPR036443">
    <property type="entry name" value="Znf_RanBP2_sf"/>
</dbReference>
<dbReference type="Pfam" id="PF02518">
    <property type="entry name" value="HATPase_c"/>
    <property type="match status" value="1"/>
</dbReference>
<evidence type="ECO:0000256" key="5">
    <source>
        <dbReference type="ARBA" id="ARBA00022741"/>
    </source>
</evidence>
<dbReference type="GO" id="GO:0005524">
    <property type="term" value="F:ATP binding"/>
    <property type="evidence" value="ECO:0007669"/>
    <property type="project" value="UniProtKB-UniRule"/>
</dbReference>
<keyword evidence="8" id="KW-0862">Zinc</keyword>
<dbReference type="GO" id="GO:0004740">
    <property type="term" value="F:pyruvate dehydrogenase (acetyl-transferring) kinase activity"/>
    <property type="evidence" value="ECO:0007669"/>
    <property type="project" value="TreeGrafter"/>
</dbReference>
<dbReference type="InterPro" id="IPR039028">
    <property type="entry name" value="BCKD/PDK"/>
</dbReference>
<feature type="region of interest" description="Disordered" evidence="14">
    <location>
        <begin position="900"/>
        <end position="925"/>
    </location>
</feature>
<dbReference type="SUPFAM" id="SSF53098">
    <property type="entry name" value="Ribonuclease H-like"/>
    <property type="match status" value="1"/>
</dbReference>
<dbReference type="PANTHER" id="PTHR11947:SF20">
    <property type="entry name" value="[3-METHYL-2-OXOBUTANOATE DEHYDROGENASE [LIPOAMIDE]] KINASE, MITOCHONDRIAL"/>
    <property type="match status" value="1"/>
</dbReference>
<proteinExistence type="inferred from homology"/>
<dbReference type="SUPFAM" id="SSF69012">
    <property type="entry name" value="alpha-ketoacid dehydrogenase kinase, N-terminal domain"/>
    <property type="match status" value="1"/>
</dbReference>
<evidence type="ECO:0000256" key="14">
    <source>
        <dbReference type="SAM" id="MobiDB-lite"/>
    </source>
</evidence>
<feature type="compositionally biased region" description="Polar residues" evidence="14">
    <location>
        <begin position="784"/>
        <end position="820"/>
    </location>
</feature>
<dbReference type="SMART" id="SM00547">
    <property type="entry name" value="ZnF_RBZ"/>
    <property type="match status" value="1"/>
</dbReference>
<keyword evidence="4" id="KW-0479">Metal-binding</keyword>
<dbReference type="SMART" id="SM00387">
    <property type="entry name" value="HATPase_c"/>
    <property type="match status" value="1"/>
</dbReference>
<evidence type="ECO:0000256" key="4">
    <source>
        <dbReference type="ARBA" id="ARBA00022723"/>
    </source>
</evidence>
<keyword evidence="6 12" id="KW-0863">Zinc-finger</keyword>
<evidence type="ECO:0000256" key="10">
    <source>
        <dbReference type="ARBA" id="ARBA00023128"/>
    </source>
</evidence>
<keyword evidence="11" id="KW-0694">RNA-binding</keyword>
<keyword evidence="18" id="KW-1185">Reference proteome</keyword>
<dbReference type="AlphaFoldDB" id="A0AAI9WW51"/>
<dbReference type="GeneID" id="73382100"/>
<keyword evidence="10 13" id="KW-0496">Mitochondrion</keyword>
<evidence type="ECO:0000256" key="1">
    <source>
        <dbReference type="ARBA" id="ARBA00006155"/>
    </source>
</evidence>
<dbReference type="PROSITE" id="PS50199">
    <property type="entry name" value="ZF_RANBP2_2"/>
    <property type="match status" value="1"/>
</dbReference>
<evidence type="ECO:0000256" key="9">
    <source>
        <dbReference type="ARBA" id="ARBA00022840"/>
    </source>
</evidence>
<comment type="similarity">
    <text evidence="1 13">Belongs to the PDK/BCKDK protein kinase family.</text>
</comment>
<evidence type="ECO:0000256" key="3">
    <source>
        <dbReference type="ARBA" id="ARBA00022679"/>
    </source>
</evidence>
<name>A0AAI9WW51_9ASCO</name>
<feature type="compositionally biased region" description="Low complexity" evidence="14">
    <location>
        <begin position="900"/>
        <end position="914"/>
    </location>
</feature>
<accession>A0AAI9WW51</accession>
<dbReference type="CDD" id="cd12452">
    <property type="entry name" value="RRM_ARP_like"/>
    <property type="match status" value="1"/>
</dbReference>
<dbReference type="InterPro" id="IPR036890">
    <property type="entry name" value="HATPase_C_sf"/>
</dbReference>
<evidence type="ECO:0000256" key="7">
    <source>
        <dbReference type="ARBA" id="ARBA00022777"/>
    </source>
</evidence>
<dbReference type="GO" id="GO:0005759">
    <property type="term" value="C:mitochondrial matrix"/>
    <property type="evidence" value="ECO:0007669"/>
    <property type="project" value="UniProtKB-SubCell"/>
</dbReference>
<comment type="caution">
    <text evidence="17">The sequence shown here is derived from an EMBL/GenBank/DDBJ whole genome shotgun (WGS) entry which is preliminary data.</text>
</comment>
<evidence type="ECO:0000256" key="12">
    <source>
        <dbReference type="PROSITE-ProRule" id="PRU00322"/>
    </source>
</evidence>
<dbReference type="InterPro" id="IPR000504">
    <property type="entry name" value="RRM_dom"/>
</dbReference>
<evidence type="ECO:0000313" key="18">
    <source>
        <dbReference type="Proteomes" id="UP001202479"/>
    </source>
</evidence>
<feature type="compositionally biased region" description="Basic and acidic residues" evidence="14">
    <location>
        <begin position="773"/>
        <end position="783"/>
    </location>
</feature>
<dbReference type="Pfam" id="PF00076">
    <property type="entry name" value="RRM_1"/>
    <property type="match status" value="1"/>
</dbReference>
<dbReference type="InterPro" id="IPR012337">
    <property type="entry name" value="RNaseH-like_sf"/>
</dbReference>
<dbReference type="InterPro" id="IPR036397">
    <property type="entry name" value="RNaseH_sf"/>
</dbReference>
<evidence type="ECO:0000259" key="16">
    <source>
        <dbReference type="PROSITE" id="PS50199"/>
    </source>
</evidence>
<dbReference type="InterPro" id="IPR003594">
    <property type="entry name" value="HATPase_dom"/>
</dbReference>
<dbReference type="InterPro" id="IPR018955">
    <property type="entry name" value="BCDHK/PDK_N"/>
</dbReference>
<dbReference type="Pfam" id="PF10436">
    <property type="entry name" value="BCDHK_Adom3"/>
    <property type="match status" value="1"/>
</dbReference>
<dbReference type="PROSITE" id="PS01358">
    <property type="entry name" value="ZF_RANBP2_1"/>
    <property type="match status" value="1"/>
</dbReference>
<feature type="domain" description="RanBP2-type" evidence="16">
    <location>
        <begin position="826"/>
        <end position="855"/>
    </location>
</feature>
<sequence length="997" mass="112173">MVLITKRLVGGTWKKSFVRRAVTRWLTSISKEADECRQQQRFLEEYKIRTMLEQPIFHYAARPLPQLSINQLYRQSENLSPNFILQNARETIENLLVFNARRITEFRKLPYLVVLNPSISESYETYLQSMSSLLKASLYYPHTLEENTDFTENVLSKFINIHADTLPSLSRGFEEVSNLLSAEQIKKFLDEHLKERIRMRLIAHQHVTLTKSLGSDDAHAFVPGGKYNGVIKQLDICDVIKKNAELVNDITMMKYDQSVPVVINTINTTEAAFPPSSTSNDEALTFPYIEYHLDYILMELFKNSFRAHIENRISDHIQVTVSISQTVPKTMEIRIRDRGNGIPCSTLKHIFEYSFTTYKNNEGEGFKTLNVPPEYLGGGNAVAGMGFGLPLAKHYMEIFNSALENSSSSDSESPDTTEVISFSWSAIEVTTLNIMHSETILVRPVNTPITPYCTQVNKLTWEDVKDAGTFKDAITLFDKWILKEILSKNKEFTFVVFDSSKLRVQLPREARDKGVVLPPYLQHPKLFDLTVEYSKWQTTHPEAVSYTASSLANLVTALEVDSDSIEDFQVGGTSSSHATSQGEASLEVIATRNSDISKKDLPQLITKLVIQLMKKALPVEEHATVFTHPYDIAEDVKAFVKERSKVLYLSNLPPDTTQSELEYWFTQYSGRPVAFWTLKNLDDSKLAHQLNKGISGFVVFGSHEEATESLVMNGKAFGDRAIEVQPSSTIVLDTANDFAVAIQESIFSRSSSNQSKDTRGDTNAHLDQNGPEKFNERSLDGSRKSNNQVGKITTYNGPNSTSESLPNTATNNSHNRPQFNNSVPFRAGDWKCDLCAYHNFAKNMTCLKCGASKSLTAYTGVHNNSIFSMNSTAAAIAAATASGQPLNINNSFIKMHQSQAHHLIQSQQQQQQQQQHHHHHRQTHVAPNSVIHPGQSYMSFEKGQSNYAVRNSSTATTYGQQGSGHQQQLHLHLNQPVSHTGILNQQQFYMNSPAINE</sequence>
<feature type="domain" description="RRM" evidence="15">
    <location>
        <begin position="645"/>
        <end position="729"/>
    </location>
</feature>
<evidence type="ECO:0000256" key="13">
    <source>
        <dbReference type="RuleBase" id="RU366032"/>
    </source>
</evidence>
<dbReference type="InterPro" id="IPR035979">
    <property type="entry name" value="RBD_domain_sf"/>
</dbReference>
<dbReference type="Pfam" id="PF00929">
    <property type="entry name" value="RNase_T"/>
    <property type="match status" value="1"/>
</dbReference>
<dbReference type="PANTHER" id="PTHR11947">
    <property type="entry name" value="PYRUVATE DEHYDROGENASE KINASE"/>
    <property type="match status" value="1"/>
</dbReference>
<evidence type="ECO:0000256" key="11">
    <source>
        <dbReference type="PROSITE-ProRule" id="PRU00176"/>
    </source>
</evidence>
<keyword evidence="2" id="KW-0597">Phosphoprotein</keyword>
<dbReference type="EC" id="2.7.11.-" evidence="13"/>
<dbReference type="Proteomes" id="UP001202479">
    <property type="component" value="Unassembled WGS sequence"/>
</dbReference>
<dbReference type="SUPFAM" id="SSF90209">
    <property type="entry name" value="Ran binding protein zinc finger-like"/>
    <property type="match status" value="1"/>
</dbReference>
<keyword evidence="7 13" id="KW-0418">Kinase</keyword>
<dbReference type="SMART" id="SM00360">
    <property type="entry name" value="RRM"/>
    <property type="match status" value="1"/>
</dbReference>
<evidence type="ECO:0000256" key="2">
    <source>
        <dbReference type="ARBA" id="ARBA00022553"/>
    </source>
</evidence>
<feature type="region of interest" description="Disordered" evidence="14">
    <location>
        <begin position="749"/>
        <end position="820"/>
    </location>
</feature>
<dbReference type="InterPro" id="IPR001876">
    <property type="entry name" value="Znf_RanBP2"/>
</dbReference>
<dbReference type="InterPro" id="IPR013520">
    <property type="entry name" value="Ribonucl_H"/>
</dbReference>
<dbReference type="PROSITE" id="PS50102">
    <property type="entry name" value="RRM"/>
    <property type="match status" value="1"/>
</dbReference>
<dbReference type="Gene3D" id="3.30.70.330">
    <property type="match status" value="1"/>
</dbReference>
<keyword evidence="3 13" id="KW-0808">Transferase</keyword>
<dbReference type="InterPro" id="IPR012677">
    <property type="entry name" value="Nucleotide-bd_a/b_plait_sf"/>
</dbReference>
<reference evidence="17" key="1">
    <citation type="journal article" date="2022" name="DNA Res.">
        <title>Genome analysis of five recently described species of the CUG-Ser clade uncovers Candida theae as a new hybrid lineage with pathogenic potential in the Candida parapsilosis species complex.</title>
        <authorList>
            <person name="Mixao V."/>
            <person name="Del Olmo V."/>
            <person name="Hegedusova E."/>
            <person name="Saus E."/>
            <person name="Pryszcz L."/>
            <person name="Cillingova A."/>
            <person name="Nosek J."/>
            <person name="Gabaldon T."/>
        </authorList>
    </citation>
    <scope>NUCLEOTIDE SEQUENCE</scope>
    <source>
        <strain evidence="17">CBS 10844</strain>
    </source>
</reference>
<evidence type="ECO:0000256" key="6">
    <source>
        <dbReference type="ARBA" id="ARBA00022771"/>
    </source>
</evidence>
<dbReference type="SUPFAM" id="SSF55874">
    <property type="entry name" value="ATPase domain of HSP90 chaperone/DNA topoisomerase II/histidine kinase"/>
    <property type="match status" value="1"/>
</dbReference>
<dbReference type="EMBL" id="JAHUZD010000141">
    <property type="protein sequence ID" value="KAI3402811.2"/>
    <property type="molecule type" value="Genomic_DNA"/>
</dbReference>
<dbReference type="InterPro" id="IPR036784">
    <property type="entry name" value="AK/P_DHK_N_sf"/>
</dbReference>
<dbReference type="InterPro" id="IPR034351">
    <property type="entry name" value="Nrp1_RRM"/>
</dbReference>
<evidence type="ECO:0000313" key="17">
    <source>
        <dbReference type="EMBL" id="KAI3402811.2"/>
    </source>
</evidence>
<comment type="subcellular location">
    <subcellularLocation>
        <location evidence="13">Mitochondrion matrix</location>
    </subcellularLocation>
</comment>
<dbReference type="Gene3D" id="3.30.420.10">
    <property type="entry name" value="Ribonuclease H-like superfamily/Ribonuclease H"/>
    <property type="match status" value="1"/>
</dbReference>